<gene>
    <name evidence="6" type="ORF">QYM36_016584</name>
</gene>
<dbReference type="SMART" id="SM00054">
    <property type="entry name" value="EFh"/>
    <property type="match status" value="3"/>
</dbReference>
<dbReference type="CDD" id="cd00051">
    <property type="entry name" value="EFh"/>
    <property type="match status" value="1"/>
</dbReference>
<accession>A0AA88H798</accession>
<dbReference type="PROSITE" id="PS00018">
    <property type="entry name" value="EF_HAND_1"/>
    <property type="match status" value="1"/>
</dbReference>
<evidence type="ECO:0000256" key="1">
    <source>
        <dbReference type="ARBA" id="ARBA00022737"/>
    </source>
</evidence>
<evidence type="ECO:0000256" key="3">
    <source>
        <dbReference type="ARBA" id="ARBA00037722"/>
    </source>
</evidence>
<dbReference type="InterPro" id="IPR011992">
    <property type="entry name" value="EF-hand-dom_pair"/>
</dbReference>
<dbReference type="PANTHER" id="PTHR23048:SF0">
    <property type="entry name" value="CALMODULIN LIKE 3"/>
    <property type="match status" value="1"/>
</dbReference>
<dbReference type="GO" id="GO:0016460">
    <property type="term" value="C:myosin II complex"/>
    <property type="evidence" value="ECO:0007669"/>
    <property type="project" value="TreeGrafter"/>
</dbReference>
<evidence type="ECO:0000256" key="2">
    <source>
        <dbReference type="ARBA" id="ARBA00022837"/>
    </source>
</evidence>
<dbReference type="Proteomes" id="UP001187531">
    <property type="component" value="Unassembled WGS sequence"/>
</dbReference>
<feature type="compositionally biased region" description="Low complexity" evidence="4">
    <location>
        <begin position="31"/>
        <end position="44"/>
    </location>
</feature>
<evidence type="ECO:0000313" key="6">
    <source>
        <dbReference type="EMBL" id="KAK2706600.1"/>
    </source>
</evidence>
<comment type="function">
    <text evidence="3">Troponin is the central regulatory protein of striated muscle contraction. Tn consists of three components: Tn-I which is the inhibitor of actomyosin ATPase, Tn-T which contains the binding site for tropomyosin and Tn-C. The binding of calcium to Tn-C abolishes the inhibitory action of Tn on actin filaments.</text>
</comment>
<evidence type="ECO:0000313" key="7">
    <source>
        <dbReference type="Proteomes" id="UP001187531"/>
    </source>
</evidence>
<feature type="compositionally biased region" description="Basic residues" evidence="4">
    <location>
        <begin position="91"/>
        <end position="100"/>
    </location>
</feature>
<feature type="domain" description="EF-hand" evidence="5">
    <location>
        <begin position="193"/>
        <end position="228"/>
    </location>
</feature>
<keyword evidence="7" id="KW-1185">Reference proteome</keyword>
<feature type="domain" description="EF-hand" evidence="5">
    <location>
        <begin position="229"/>
        <end position="261"/>
    </location>
</feature>
<dbReference type="Gene3D" id="1.10.238.10">
    <property type="entry name" value="EF-hand"/>
    <property type="match status" value="2"/>
</dbReference>
<dbReference type="InterPro" id="IPR002048">
    <property type="entry name" value="EF_hand_dom"/>
</dbReference>
<dbReference type="SUPFAM" id="SSF47473">
    <property type="entry name" value="EF-hand"/>
    <property type="match status" value="1"/>
</dbReference>
<dbReference type="InterPro" id="IPR050230">
    <property type="entry name" value="CALM/Myosin/TropC-like"/>
</dbReference>
<protein>
    <recommendedName>
        <fullName evidence="5">EF-hand domain-containing protein</fullName>
    </recommendedName>
</protein>
<dbReference type="FunFam" id="1.10.238.10:FF:000527">
    <property type="entry name" value="Calmodulin-3"/>
    <property type="match status" value="1"/>
</dbReference>
<organism evidence="6 7">
    <name type="scientific">Artemia franciscana</name>
    <name type="common">Brine shrimp</name>
    <name type="synonym">Artemia sanfranciscana</name>
    <dbReference type="NCBI Taxonomy" id="6661"/>
    <lineage>
        <taxon>Eukaryota</taxon>
        <taxon>Metazoa</taxon>
        <taxon>Ecdysozoa</taxon>
        <taxon>Arthropoda</taxon>
        <taxon>Crustacea</taxon>
        <taxon>Branchiopoda</taxon>
        <taxon>Anostraca</taxon>
        <taxon>Artemiidae</taxon>
        <taxon>Artemia</taxon>
    </lineage>
</organism>
<dbReference type="InterPro" id="IPR018247">
    <property type="entry name" value="EF_Hand_1_Ca_BS"/>
</dbReference>
<keyword evidence="1" id="KW-0677">Repeat</keyword>
<reference evidence="6" key="1">
    <citation type="submission" date="2023-07" db="EMBL/GenBank/DDBJ databases">
        <title>Chromosome-level genome assembly of Artemia franciscana.</title>
        <authorList>
            <person name="Jo E."/>
        </authorList>
    </citation>
    <scope>NUCLEOTIDE SEQUENCE</scope>
    <source>
        <tissue evidence="6">Whole body</tissue>
    </source>
</reference>
<proteinExistence type="predicted"/>
<dbReference type="AlphaFoldDB" id="A0AA88H798"/>
<evidence type="ECO:0000259" key="5">
    <source>
        <dbReference type="PROSITE" id="PS50222"/>
    </source>
</evidence>
<dbReference type="PROSITE" id="PS50222">
    <property type="entry name" value="EF_HAND_2"/>
    <property type="match status" value="3"/>
</dbReference>
<dbReference type="GO" id="GO:0072686">
    <property type="term" value="C:mitotic spindle"/>
    <property type="evidence" value="ECO:0007669"/>
    <property type="project" value="UniProtKB-ARBA"/>
</dbReference>
<dbReference type="Pfam" id="PF13499">
    <property type="entry name" value="EF-hand_7"/>
    <property type="match status" value="2"/>
</dbReference>
<keyword evidence="2" id="KW-0106">Calcium</keyword>
<dbReference type="GO" id="GO:0005509">
    <property type="term" value="F:calcium ion binding"/>
    <property type="evidence" value="ECO:0007669"/>
    <property type="project" value="InterPro"/>
</dbReference>
<comment type="caution">
    <text evidence="6">The sequence shown here is derived from an EMBL/GenBank/DDBJ whole genome shotgun (WGS) entry which is preliminary data.</text>
</comment>
<sequence length="261" mass="29366">MAFAAARMILKDKRRKTSRDEYPSRNRSRVRNNSSSTNSCRSCSQGRSKDGHGYQSPGGTPGHKPHMKVAPSLKPSSNKIQAKGPPSSKSLNKKNKKGQRHQYDLMVTIDLGEHGLTEDQVSDFKEAFMLMDKDEDGVIDSSELALVLRFLGQRPSDGDLCRLVKEFSQFRKGSVEFNEFLQLMSKSLKESLNSPIELLEAFRVFDKNGRGWILATEFRNAMINMGDKMNESDVQALLKEADVRGDGRILYEEFVSLLVAK</sequence>
<dbReference type="EMBL" id="JAVRJZ010000020">
    <property type="protein sequence ID" value="KAK2706600.1"/>
    <property type="molecule type" value="Genomic_DNA"/>
</dbReference>
<feature type="region of interest" description="Disordered" evidence="4">
    <location>
        <begin position="1"/>
        <end position="101"/>
    </location>
</feature>
<feature type="domain" description="EF-hand" evidence="5">
    <location>
        <begin position="119"/>
        <end position="154"/>
    </location>
</feature>
<dbReference type="PANTHER" id="PTHR23048">
    <property type="entry name" value="MYOSIN LIGHT CHAIN 1, 3"/>
    <property type="match status" value="1"/>
</dbReference>
<dbReference type="EMBL" id="JAVRJZ010000020">
    <property type="protein sequence ID" value="KAK2706599.1"/>
    <property type="molecule type" value="Genomic_DNA"/>
</dbReference>
<name>A0AA88H798_ARTSF</name>
<evidence type="ECO:0000256" key="4">
    <source>
        <dbReference type="SAM" id="MobiDB-lite"/>
    </source>
</evidence>